<evidence type="ECO:0000313" key="3">
    <source>
        <dbReference type="EMBL" id="MCY6959102.1"/>
    </source>
</evidence>
<keyword evidence="2" id="KW-0732">Signal</keyword>
<evidence type="ECO:0000313" key="4">
    <source>
        <dbReference type="Proteomes" id="UP001144612"/>
    </source>
</evidence>
<accession>A0ABT4D9W6</accession>
<keyword evidence="4" id="KW-1185">Reference proteome</keyword>
<protein>
    <recommendedName>
        <fullName evidence="5">DUF2680 domain-containing protein</fullName>
    </recommendedName>
</protein>
<feature type="compositionally biased region" description="Polar residues" evidence="1">
    <location>
        <begin position="165"/>
        <end position="174"/>
    </location>
</feature>
<feature type="region of interest" description="Disordered" evidence="1">
    <location>
        <begin position="26"/>
        <end position="45"/>
    </location>
</feature>
<evidence type="ECO:0008006" key="5">
    <source>
        <dbReference type="Google" id="ProtNLM"/>
    </source>
</evidence>
<feature type="chain" id="PRO_5045327942" description="DUF2680 domain-containing protein" evidence="2">
    <location>
        <begin position="25"/>
        <end position="174"/>
    </location>
</feature>
<dbReference type="RefSeq" id="WP_268061524.1">
    <property type="nucleotide sequence ID" value="NZ_JAPQFJ010000010.1"/>
</dbReference>
<dbReference type="EMBL" id="JAPQFJ010000010">
    <property type="protein sequence ID" value="MCY6959102.1"/>
    <property type="molecule type" value="Genomic_DNA"/>
</dbReference>
<reference evidence="3" key="1">
    <citation type="submission" date="2022-12" db="EMBL/GenBank/DDBJ databases">
        <title>Clostridium sp. nov., isolated from industrial wastewater.</title>
        <authorList>
            <person name="Jiayan W."/>
        </authorList>
    </citation>
    <scope>NUCLEOTIDE SEQUENCE</scope>
    <source>
        <strain evidence="3">ZC22-4</strain>
    </source>
</reference>
<feature type="compositionally biased region" description="Basic and acidic residues" evidence="1">
    <location>
        <begin position="118"/>
        <end position="136"/>
    </location>
</feature>
<comment type="caution">
    <text evidence="3">The sequence shown here is derived from an EMBL/GenBank/DDBJ whole genome shotgun (WGS) entry which is preliminary data.</text>
</comment>
<evidence type="ECO:0000256" key="1">
    <source>
        <dbReference type="SAM" id="MobiDB-lite"/>
    </source>
</evidence>
<name>A0ABT4D9W6_9CLOT</name>
<proteinExistence type="predicted"/>
<organism evidence="3 4">
    <name type="scientific">Clostridium brassicae</name>
    <dbReference type="NCBI Taxonomy" id="2999072"/>
    <lineage>
        <taxon>Bacteria</taxon>
        <taxon>Bacillati</taxon>
        <taxon>Bacillota</taxon>
        <taxon>Clostridia</taxon>
        <taxon>Eubacteriales</taxon>
        <taxon>Clostridiaceae</taxon>
        <taxon>Clostridium</taxon>
    </lineage>
</organism>
<gene>
    <name evidence="3" type="ORF">OW729_10850</name>
</gene>
<feature type="compositionally biased region" description="Polar residues" evidence="1">
    <location>
        <begin position="30"/>
        <end position="42"/>
    </location>
</feature>
<evidence type="ECO:0000256" key="2">
    <source>
        <dbReference type="SAM" id="SignalP"/>
    </source>
</evidence>
<sequence length="174" mass="18609">MKRKNILAGTVLSILIGVGATAYATTTTTPSQNTNSDNNKPISSGIGLRRITGLRGYDFATSVIKSKLKVTDEDINKAREQGKTLSDFAEEKGLTHDDLRSAMIESKNKAIDEAVSKGTISKEEGESYKKSIKENSENNIGGQGRLNAPRGNGNGQGQGRGNRMNCVTQTTSSK</sequence>
<feature type="region of interest" description="Disordered" evidence="1">
    <location>
        <begin position="118"/>
        <end position="174"/>
    </location>
</feature>
<feature type="signal peptide" evidence="2">
    <location>
        <begin position="1"/>
        <end position="24"/>
    </location>
</feature>
<dbReference type="Proteomes" id="UP001144612">
    <property type="component" value="Unassembled WGS sequence"/>
</dbReference>